<dbReference type="AlphaFoldDB" id="X0T769"/>
<sequence>MRNKLRFGVGILIFLCLGIGIAATPIKQVEATIYPEYSLVLTIPLPGGIPSDPAHLSVDGLGRIWVAQYQNLD</sequence>
<comment type="caution">
    <text evidence="1">The sequence shown here is derived from an EMBL/GenBank/DDBJ whole genome shotgun (WGS) entry which is preliminary data.</text>
</comment>
<name>X0T769_9ZZZZ</name>
<organism evidence="1">
    <name type="scientific">marine sediment metagenome</name>
    <dbReference type="NCBI Taxonomy" id="412755"/>
    <lineage>
        <taxon>unclassified sequences</taxon>
        <taxon>metagenomes</taxon>
        <taxon>ecological metagenomes</taxon>
    </lineage>
</organism>
<dbReference type="EMBL" id="BARS01019301">
    <property type="protein sequence ID" value="GAF89348.1"/>
    <property type="molecule type" value="Genomic_DNA"/>
</dbReference>
<feature type="non-terminal residue" evidence="1">
    <location>
        <position position="73"/>
    </location>
</feature>
<proteinExistence type="predicted"/>
<reference evidence="1" key="1">
    <citation type="journal article" date="2014" name="Front. Microbiol.">
        <title>High frequency of phylogenetically diverse reductive dehalogenase-homologous genes in deep subseafloor sedimentary metagenomes.</title>
        <authorList>
            <person name="Kawai M."/>
            <person name="Futagami T."/>
            <person name="Toyoda A."/>
            <person name="Takaki Y."/>
            <person name="Nishi S."/>
            <person name="Hori S."/>
            <person name="Arai W."/>
            <person name="Tsubouchi T."/>
            <person name="Morono Y."/>
            <person name="Uchiyama I."/>
            <person name="Ito T."/>
            <person name="Fujiyama A."/>
            <person name="Inagaki F."/>
            <person name="Takami H."/>
        </authorList>
    </citation>
    <scope>NUCLEOTIDE SEQUENCE</scope>
    <source>
        <strain evidence="1">Expedition CK06-06</strain>
    </source>
</reference>
<gene>
    <name evidence="1" type="ORF">S01H1_31296</name>
</gene>
<accession>X0T769</accession>
<protein>
    <submittedName>
        <fullName evidence="1">Uncharacterized protein</fullName>
    </submittedName>
</protein>
<evidence type="ECO:0000313" key="1">
    <source>
        <dbReference type="EMBL" id="GAF89348.1"/>
    </source>
</evidence>